<name>A0A9W7IU66_HIBTR</name>
<accession>A0A9W7IU66</accession>
<gene>
    <name evidence="2" type="ORF">HRI_003880800</name>
</gene>
<dbReference type="OrthoDB" id="1692315at2759"/>
<keyword evidence="2" id="KW-0418">Kinase</keyword>
<dbReference type="InterPro" id="IPR013103">
    <property type="entry name" value="RVT_2"/>
</dbReference>
<proteinExistence type="predicted"/>
<dbReference type="AlphaFoldDB" id="A0A9W7IU66"/>
<sequence>MSSIRIVLSLAACYDLEVEQMDMKTAFLQGDLEEELYMEKLEGFIAQGKKDYMCKLKKSLYGLKQAPRKWYKKFESVIEEQAKLLGLEKFHTNDNGVDMLTKALQRVKFEACCLTSGMEAFPT</sequence>
<keyword evidence="3" id="KW-1185">Reference proteome</keyword>
<dbReference type="Pfam" id="PF07727">
    <property type="entry name" value="RVT_2"/>
    <property type="match status" value="1"/>
</dbReference>
<organism evidence="2 3">
    <name type="scientific">Hibiscus trionum</name>
    <name type="common">Flower of an hour</name>
    <dbReference type="NCBI Taxonomy" id="183268"/>
    <lineage>
        <taxon>Eukaryota</taxon>
        <taxon>Viridiplantae</taxon>
        <taxon>Streptophyta</taxon>
        <taxon>Embryophyta</taxon>
        <taxon>Tracheophyta</taxon>
        <taxon>Spermatophyta</taxon>
        <taxon>Magnoliopsida</taxon>
        <taxon>eudicotyledons</taxon>
        <taxon>Gunneridae</taxon>
        <taxon>Pentapetalae</taxon>
        <taxon>rosids</taxon>
        <taxon>malvids</taxon>
        <taxon>Malvales</taxon>
        <taxon>Malvaceae</taxon>
        <taxon>Malvoideae</taxon>
        <taxon>Hibiscus</taxon>
    </lineage>
</organism>
<dbReference type="GO" id="GO:0016301">
    <property type="term" value="F:kinase activity"/>
    <property type="evidence" value="ECO:0007669"/>
    <property type="project" value="UniProtKB-KW"/>
</dbReference>
<reference evidence="2" key="1">
    <citation type="submission" date="2023-05" db="EMBL/GenBank/DDBJ databases">
        <title>Genome and transcriptome analyses reveal genes involved in the formation of fine ridges on petal epidermal cells in Hibiscus trionum.</title>
        <authorList>
            <person name="Koshimizu S."/>
            <person name="Masuda S."/>
            <person name="Ishii T."/>
            <person name="Shirasu K."/>
            <person name="Hoshino A."/>
            <person name="Arita M."/>
        </authorList>
    </citation>
    <scope>NUCLEOTIDE SEQUENCE</scope>
    <source>
        <strain evidence="2">Hamamatsu line</strain>
    </source>
</reference>
<evidence type="ECO:0000259" key="1">
    <source>
        <dbReference type="Pfam" id="PF07727"/>
    </source>
</evidence>
<dbReference type="Proteomes" id="UP001165190">
    <property type="component" value="Unassembled WGS sequence"/>
</dbReference>
<evidence type="ECO:0000313" key="3">
    <source>
        <dbReference type="Proteomes" id="UP001165190"/>
    </source>
</evidence>
<dbReference type="EMBL" id="BSYR01000035">
    <property type="protein sequence ID" value="GMJ02115.1"/>
    <property type="molecule type" value="Genomic_DNA"/>
</dbReference>
<evidence type="ECO:0000313" key="2">
    <source>
        <dbReference type="EMBL" id="GMJ02115.1"/>
    </source>
</evidence>
<feature type="domain" description="Reverse transcriptase Ty1/copia-type" evidence="1">
    <location>
        <begin position="2"/>
        <end position="80"/>
    </location>
</feature>
<keyword evidence="2" id="KW-0808">Transferase</keyword>
<comment type="caution">
    <text evidence="2">The sequence shown here is derived from an EMBL/GenBank/DDBJ whole genome shotgun (WGS) entry which is preliminary data.</text>
</comment>
<protein>
    <submittedName>
        <fullName evidence="2">Cysteine-rich RLK (RECEPTOR-like protein kinase) 8</fullName>
    </submittedName>
</protein>